<name>A0A1H6C8Y9_9BACT</name>
<keyword evidence="1" id="KW-0812">Transmembrane</keyword>
<keyword evidence="1" id="KW-1133">Transmembrane helix</keyword>
<dbReference type="EMBL" id="FNVA01000009">
    <property type="protein sequence ID" value="SEG69368.1"/>
    <property type="molecule type" value="Genomic_DNA"/>
</dbReference>
<evidence type="ECO:0000256" key="1">
    <source>
        <dbReference type="SAM" id="Phobius"/>
    </source>
</evidence>
<keyword evidence="3" id="KW-1185">Reference proteome</keyword>
<dbReference type="Proteomes" id="UP000236728">
    <property type="component" value="Unassembled WGS sequence"/>
</dbReference>
<sequence>MSGDGRPVAPESVQENEAKLPMTYRQKELWWEFGSAAVVLAVFGVSSWRHPLAHGWASTMVWWLPVLSLLYSSFTLHAKDRGVADERDREIDARGDLTGLRLAGAGVAVMVFNPGTLLQTIDGALGTLFVLMCLTQMLRSARKLRLYAGHDSFLPDRWIARQRARRWRKMADRTGSIEARERWLAMADEWEQKARR</sequence>
<evidence type="ECO:0000313" key="2">
    <source>
        <dbReference type="EMBL" id="SEG69368.1"/>
    </source>
</evidence>
<reference evidence="2 3" key="1">
    <citation type="submission" date="2016-10" db="EMBL/GenBank/DDBJ databases">
        <authorList>
            <person name="de Groot N.N."/>
        </authorList>
    </citation>
    <scope>NUCLEOTIDE SEQUENCE [LARGE SCALE GENOMIC DNA]</scope>
    <source>
        <strain evidence="2 3">DSM 22489</strain>
    </source>
</reference>
<organism evidence="2 3">
    <name type="scientific">Bryocella elongata</name>
    <dbReference type="NCBI Taxonomy" id="863522"/>
    <lineage>
        <taxon>Bacteria</taxon>
        <taxon>Pseudomonadati</taxon>
        <taxon>Acidobacteriota</taxon>
        <taxon>Terriglobia</taxon>
        <taxon>Terriglobales</taxon>
        <taxon>Acidobacteriaceae</taxon>
        <taxon>Bryocella</taxon>
    </lineage>
</organism>
<feature type="transmembrane region" description="Helical" evidence="1">
    <location>
        <begin position="29"/>
        <end position="48"/>
    </location>
</feature>
<keyword evidence="1" id="KW-0472">Membrane</keyword>
<accession>A0A1H6C8Y9</accession>
<evidence type="ECO:0000313" key="3">
    <source>
        <dbReference type="Proteomes" id="UP000236728"/>
    </source>
</evidence>
<gene>
    <name evidence="2" type="ORF">SAMN05421819_4341</name>
</gene>
<protein>
    <submittedName>
        <fullName evidence="2">Uncharacterized protein</fullName>
    </submittedName>
</protein>
<dbReference type="RefSeq" id="WP_103935181.1">
    <property type="nucleotide sequence ID" value="NZ_FNVA01000009.1"/>
</dbReference>
<dbReference type="AlphaFoldDB" id="A0A1H6C8Y9"/>
<feature type="transmembrane region" description="Helical" evidence="1">
    <location>
        <begin position="99"/>
        <end position="117"/>
    </location>
</feature>
<feature type="transmembrane region" description="Helical" evidence="1">
    <location>
        <begin position="60"/>
        <end position="78"/>
    </location>
</feature>
<proteinExistence type="predicted"/>